<dbReference type="OrthoDB" id="61900at2759"/>
<evidence type="ECO:0000313" key="3">
    <source>
        <dbReference type="Proteomes" id="UP000011096"/>
    </source>
</evidence>
<comment type="caution">
    <text evidence="2">The sequence shown here is derived from an EMBL/GenBank/DDBJ whole genome shotgun (WGS) entry which is preliminary data.</text>
</comment>
<evidence type="ECO:0000259" key="1">
    <source>
        <dbReference type="Pfam" id="PF24809"/>
    </source>
</evidence>
<dbReference type="InterPro" id="IPR056125">
    <property type="entry name" value="DUF7708"/>
</dbReference>
<reference evidence="2 3" key="2">
    <citation type="submission" date="2020-04" db="EMBL/GenBank/DDBJ databases">
        <title>Genome sequencing and assembly of multiple isolates from the Colletotrichum gloeosporioides species complex.</title>
        <authorList>
            <person name="Gan P."/>
            <person name="Shirasu K."/>
        </authorList>
    </citation>
    <scope>NUCLEOTIDE SEQUENCE [LARGE SCALE GENOMIC DNA]</scope>
    <source>
        <strain evidence="2 3">Nara gc5</strain>
    </source>
</reference>
<gene>
    <name evidence="2" type="ORF">CGGC5_v015280</name>
</gene>
<dbReference type="AlphaFoldDB" id="A0A7J6ILY3"/>
<evidence type="ECO:0000313" key="2">
    <source>
        <dbReference type="EMBL" id="KAF4477109.1"/>
    </source>
</evidence>
<dbReference type="GeneID" id="43606417"/>
<keyword evidence="3" id="KW-1185">Reference proteome</keyword>
<dbReference type="Pfam" id="PF24809">
    <property type="entry name" value="DUF7708"/>
    <property type="match status" value="1"/>
</dbReference>
<dbReference type="InParanoid" id="A0A7J6ILY3"/>
<feature type="domain" description="DUF7708" evidence="1">
    <location>
        <begin position="131"/>
        <end position="275"/>
    </location>
</feature>
<dbReference type="EMBL" id="ANPB02000009">
    <property type="protein sequence ID" value="KAF4477109.1"/>
    <property type="molecule type" value="Genomic_DNA"/>
</dbReference>
<sequence>MTARVELRTTVSFFRAPNGCLLAAFTSLDLAVWVVTSTSRVIFLRKLHDTVQMDPNTAISSWYKGGTQDGECVAEDAFRAVQKYFLQSDTLTRGEKILVTESHSMEDIQALVAGTLESYEAAKASSKTRGWLQKTSEIICHYGTILDVFVQHHPEYVSLAWGAMKLIFGSVVNHAETLKLVAKSTCQVGMRLSRVKIVSTIYPTTNMRLAIENLYSCILEFLLIAHSWCKESKLRHFIHSFTRPHQLQYDDLLQRIVVASDNITQLAAVGSQAELRVMHTTHSGKLEGILSAMEDAEKSYKQQLEGLTQVVYRLNVSNEKHEKKLDLIVSLLEASGLTMNDLINKVETFQSIQTSAQLDTNQRLSDIHLSQVLTTLSPTFENPEKCYKYHLMCRNRRVSGRGANISTNQFWLSPRLTKWSSSHQSSLIIIRGPFSMRSAMVDFGVDVIQTLASAEVPTLWALPSLEKSKHASMSTAVDLIKYLTYQALRWSGSLKTEKELSSRYSQFHSAQKPKDWLKLLEQAVRSLGTQVYIVVDLATVLSSLDEADGFNVIDELCRMLNDASTKGPKMKVTLLLYEAEWLRMLTNNDSMQTVMVKSMKAKRTQGKGRKQTVAKRLIGRPQV</sequence>
<name>A0A7J6ILY3_COLFN</name>
<organism evidence="2 3">
    <name type="scientific">Colletotrichum fructicola (strain Nara gc5)</name>
    <name type="common">Anthracnose fungus</name>
    <name type="synonym">Colletotrichum gloeosporioides (strain Nara gc5)</name>
    <dbReference type="NCBI Taxonomy" id="1213859"/>
    <lineage>
        <taxon>Eukaryota</taxon>
        <taxon>Fungi</taxon>
        <taxon>Dikarya</taxon>
        <taxon>Ascomycota</taxon>
        <taxon>Pezizomycotina</taxon>
        <taxon>Sordariomycetes</taxon>
        <taxon>Hypocreomycetidae</taxon>
        <taxon>Glomerellales</taxon>
        <taxon>Glomerellaceae</taxon>
        <taxon>Colletotrichum</taxon>
        <taxon>Colletotrichum gloeosporioides species complex</taxon>
    </lineage>
</organism>
<accession>A0A7J6ILY3</accession>
<protein>
    <recommendedName>
        <fullName evidence="1">DUF7708 domain-containing protein</fullName>
    </recommendedName>
</protein>
<dbReference type="RefSeq" id="XP_031880934.1">
    <property type="nucleotide sequence ID" value="XM_032022222.1"/>
</dbReference>
<dbReference type="Proteomes" id="UP000011096">
    <property type="component" value="Unassembled WGS sequence"/>
</dbReference>
<proteinExistence type="predicted"/>
<reference evidence="2 3" key="1">
    <citation type="submission" date="2012-08" db="EMBL/GenBank/DDBJ databases">
        <authorList>
            <person name="Gan P.H.P."/>
            <person name="Ikeda K."/>
            <person name="Irieda H."/>
            <person name="Narusaka M."/>
            <person name="O'Connell R.J."/>
            <person name="Narusaka Y."/>
            <person name="Takano Y."/>
            <person name="Kubo Y."/>
            <person name="Shirasu K."/>
        </authorList>
    </citation>
    <scope>NUCLEOTIDE SEQUENCE [LARGE SCALE GENOMIC DNA]</scope>
    <source>
        <strain evidence="2 3">Nara gc5</strain>
    </source>
</reference>